<reference evidence="1" key="2">
    <citation type="submission" date="2025-03" db="EMBL/GenBank/DDBJ databases">
        <authorList>
            <consortium name="ELIXIR-Norway"/>
            <consortium name="Elixir Norway"/>
        </authorList>
    </citation>
    <scope>NUCLEOTIDE SEQUENCE</scope>
</reference>
<dbReference type="EMBL" id="OX596109">
    <property type="protein sequence ID" value="CAN0265102.1"/>
    <property type="molecule type" value="Genomic_DNA"/>
</dbReference>
<accession>A0AC59Z6C0</accession>
<dbReference type="Proteomes" id="UP001162501">
    <property type="component" value="Chromosome 25"/>
</dbReference>
<sequence length="89" mass="9419">MATGLSAALSEVVRPERLHVLGACRLRVIKSGELPGEPSSEKHLARPAGCPVLWGPQGEGRKLTCDLPPVSLSRGEQGLRRLEGPPCSV</sequence>
<reference evidence="1" key="1">
    <citation type="submission" date="2023-05" db="EMBL/GenBank/DDBJ databases">
        <authorList>
            <consortium name="ELIXIR-Norway"/>
        </authorList>
    </citation>
    <scope>NUCLEOTIDE SEQUENCE</scope>
</reference>
<protein>
    <submittedName>
        <fullName evidence="1">Uncharacterized protein</fullName>
    </submittedName>
</protein>
<proteinExistence type="predicted"/>
<organism evidence="1 2">
    <name type="scientific">Rangifer tarandus platyrhynchus</name>
    <name type="common">Svalbard reindeer</name>
    <dbReference type="NCBI Taxonomy" id="3082113"/>
    <lineage>
        <taxon>Eukaryota</taxon>
        <taxon>Metazoa</taxon>
        <taxon>Chordata</taxon>
        <taxon>Craniata</taxon>
        <taxon>Vertebrata</taxon>
        <taxon>Euteleostomi</taxon>
        <taxon>Mammalia</taxon>
        <taxon>Eutheria</taxon>
        <taxon>Laurasiatheria</taxon>
        <taxon>Artiodactyla</taxon>
        <taxon>Ruminantia</taxon>
        <taxon>Pecora</taxon>
        <taxon>Cervidae</taxon>
        <taxon>Odocoileinae</taxon>
        <taxon>Rangifer</taxon>
    </lineage>
</organism>
<name>A0AC59Z6C0_RANTA</name>
<evidence type="ECO:0000313" key="2">
    <source>
        <dbReference type="Proteomes" id="UP001162501"/>
    </source>
</evidence>
<evidence type="ECO:0000313" key="1">
    <source>
        <dbReference type="EMBL" id="CAN0265102.1"/>
    </source>
</evidence>
<gene>
    <name evidence="1" type="ORF">MRATA1EN22A_LOCUS14570</name>
</gene>